<feature type="region of interest" description="Disordered" evidence="11">
    <location>
        <begin position="244"/>
        <end position="282"/>
    </location>
</feature>
<comment type="similarity">
    <text evidence="3">Belongs to the RNase Z family.</text>
</comment>
<comment type="cofactor">
    <cofactor evidence="2">
        <name>Zn(2+)</name>
        <dbReference type="ChEBI" id="CHEBI:29105"/>
    </cofactor>
</comment>
<feature type="compositionally biased region" description="Polar residues" evidence="11">
    <location>
        <begin position="199"/>
        <end position="212"/>
    </location>
</feature>
<feature type="domain" description="tRNase Z endonuclease" evidence="12">
    <location>
        <begin position="6"/>
        <end position="57"/>
    </location>
</feature>
<dbReference type="EMBL" id="MLYV02001285">
    <property type="protein sequence ID" value="PSR71439.1"/>
    <property type="molecule type" value="Genomic_DNA"/>
</dbReference>
<feature type="compositionally biased region" description="Polar residues" evidence="11">
    <location>
        <begin position="496"/>
        <end position="505"/>
    </location>
</feature>
<dbReference type="Gene3D" id="3.60.15.10">
    <property type="entry name" value="Ribonuclease Z/Hydroxyacylglutathione hydrolase-like"/>
    <property type="match status" value="2"/>
</dbReference>
<protein>
    <recommendedName>
        <fullName evidence="4">ribonuclease Z</fullName>
        <ecNumber evidence="4">3.1.26.11</ecNumber>
    </recommendedName>
</protein>
<comment type="catalytic activity">
    <reaction evidence="1">
        <text>Endonucleolytic cleavage of RNA, removing extra 3' nucleotides from tRNA precursor, generating 3' termini of tRNAs. A 3'-hydroxy group is left at the tRNA terminus and a 5'-phosphoryl group is left at the trailer molecule.</text>
        <dbReference type="EC" id="3.1.26.11"/>
    </reaction>
</comment>
<feature type="compositionally biased region" description="Basic and acidic residues" evidence="11">
    <location>
        <begin position="260"/>
        <end position="272"/>
    </location>
</feature>
<dbReference type="EC" id="3.1.26.11" evidence="4"/>
<dbReference type="PANTHER" id="PTHR12553">
    <property type="entry name" value="ZINC PHOSPHODIESTERASE ELAC PROTEIN 2"/>
    <property type="match status" value="1"/>
</dbReference>
<evidence type="ECO:0000256" key="9">
    <source>
        <dbReference type="ARBA" id="ARBA00022801"/>
    </source>
</evidence>
<evidence type="ECO:0000256" key="4">
    <source>
        <dbReference type="ARBA" id="ARBA00012477"/>
    </source>
</evidence>
<organism evidence="13 14">
    <name type="scientific">Hermanssonia centrifuga</name>
    <dbReference type="NCBI Taxonomy" id="98765"/>
    <lineage>
        <taxon>Eukaryota</taxon>
        <taxon>Fungi</taxon>
        <taxon>Dikarya</taxon>
        <taxon>Basidiomycota</taxon>
        <taxon>Agaricomycotina</taxon>
        <taxon>Agaricomycetes</taxon>
        <taxon>Polyporales</taxon>
        <taxon>Meruliaceae</taxon>
        <taxon>Hermanssonia</taxon>
    </lineage>
</organism>
<dbReference type="GO" id="GO:0042781">
    <property type="term" value="F:3'-tRNA processing endoribonuclease activity"/>
    <property type="evidence" value="ECO:0007669"/>
    <property type="project" value="UniProtKB-EC"/>
</dbReference>
<name>A0A2R6NGJ4_9APHY</name>
<evidence type="ECO:0000256" key="3">
    <source>
        <dbReference type="ARBA" id="ARBA00007823"/>
    </source>
</evidence>
<dbReference type="GO" id="GO:0005739">
    <property type="term" value="C:mitochondrion"/>
    <property type="evidence" value="ECO:0007669"/>
    <property type="project" value="TreeGrafter"/>
</dbReference>
<dbReference type="OrthoDB" id="527344at2759"/>
<feature type="region of interest" description="Disordered" evidence="11">
    <location>
        <begin position="173"/>
        <end position="213"/>
    </location>
</feature>
<sequence>MIWSASVVSTVSTDTEPTIAVCFDSAKYVFNVGENTTRAWLQGTLNWKRMKGLFLTSLDSQRGSGVPGFLMTLADSGTTAVDIVGPPGLAHYLASMRLFLYRYAISLISLVKHSSLRYFWLLLRAGMKIQPLEIEVPGVHTVMEPPPVFKDKNITVYGIPVIPEVLKSQNSQLSAAVKRKRSPSPHASSKRRNVEDRVVQQQRPTFSQSQSLIKRITRQYPPSALREPEAQEWRNLIVDSMFPPLQANPESAEGRSAASVKDRNSNEKEGKQLRPPSPTSIIPFGKKANKLPTFSLPQGQLKPTFCYVCVGPKFRGKFDAKKATELGLPHGRIRAQLAKGEVVTFMVDDGSGGKVERVIRPEECIAPAEPAQAVIILDVPSPAHIDSLISGFADSAFYRKFRSHSEDDAKECALHTVFHICGEGVLEDARYKAFMNGFSHSVYHVVSSREHLPDPVTFTVAAFAQLRLHQLDAEMFPLQKFHMQAKKNLADVSGLPPNTTAMRSNTRVDVRPPKPPAHDPVADHRDVFHPVVTGSAPLFLSPQILNTIARVKSTWAEDEKSRIPSAKPGDDIPRWGNVLLDAGEGTWGQLARLFGDDPARSSGVWQVLRDLKCVFLSHIHGDHHLGLLKILAMRKKLDPPSSDPLYVIGLRHFLLHLQEMSDIEDLGIDGKGVITILSDALNWRETDLYRDVGPLKEEPFMDIEAFSADTRPTNNLVQAGKNATLLIHEATMGDEEEEMAQAKAHSTFSQAVDIGRRY</sequence>
<evidence type="ECO:0000256" key="7">
    <source>
        <dbReference type="ARBA" id="ARBA00022723"/>
    </source>
</evidence>
<dbReference type="STRING" id="98765.A0A2R6NGJ4"/>
<dbReference type="SUPFAM" id="SSF56281">
    <property type="entry name" value="Metallo-hydrolase/oxidoreductase"/>
    <property type="match status" value="2"/>
</dbReference>
<gene>
    <name evidence="13" type="ORF">PHLCEN_2v12706</name>
</gene>
<dbReference type="Proteomes" id="UP000186601">
    <property type="component" value="Unassembled WGS sequence"/>
</dbReference>
<feature type="compositionally biased region" description="Basic residues" evidence="11">
    <location>
        <begin position="177"/>
        <end position="191"/>
    </location>
</feature>
<evidence type="ECO:0000256" key="2">
    <source>
        <dbReference type="ARBA" id="ARBA00001947"/>
    </source>
</evidence>
<keyword evidence="14" id="KW-1185">Reference proteome</keyword>
<keyword evidence="7" id="KW-0479">Metal-binding</keyword>
<dbReference type="PANTHER" id="PTHR12553:SF49">
    <property type="entry name" value="ZINC PHOSPHODIESTERASE ELAC PROTEIN 2"/>
    <property type="match status" value="1"/>
</dbReference>
<keyword evidence="10" id="KW-0862">Zinc</keyword>
<accession>A0A2R6NGJ4</accession>
<dbReference type="InterPro" id="IPR047151">
    <property type="entry name" value="RNZ2-like"/>
</dbReference>
<evidence type="ECO:0000313" key="13">
    <source>
        <dbReference type="EMBL" id="PSR71439.1"/>
    </source>
</evidence>
<feature type="compositionally biased region" description="Basic and acidic residues" evidence="11">
    <location>
        <begin position="506"/>
        <end position="522"/>
    </location>
</feature>
<keyword evidence="5" id="KW-0819">tRNA processing</keyword>
<dbReference type="GO" id="GO:1990180">
    <property type="term" value="P:mitochondrial tRNA 3'-end processing"/>
    <property type="evidence" value="ECO:0007669"/>
    <property type="project" value="TreeGrafter"/>
</dbReference>
<reference evidence="13 14" key="1">
    <citation type="submission" date="2018-02" db="EMBL/GenBank/DDBJ databases">
        <title>Genome sequence of the basidiomycete white-rot fungus Phlebia centrifuga.</title>
        <authorList>
            <person name="Granchi Z."/>
            <person name="Peng M."/>
            <person name="de Vries R.P."/>
            <person name="Hilden K."/>
            <person name="Makela M.R."/>
            <person name="Grigoriev I."/>
            <person name="Riley R."/>
        </authorList>
    </citation>
    <scope>NUCLEOTIDE SEQUENCE [LARGE SCALE GENOMIC DNA]</scope>
    <source>
        <strain evidence="13 14">FBCC195</strain>
    </source>
</reference>
<keyword evidence="8" id="KW-0255">Endonuclease</keyword>
<evidence type="ECO:0000256" key="8">
    <source>
        <dbReference type="ARBA" id="ARBA00022759"/>
    </source>
</evidence>
<dbReference type="Pfam" id="PF13691">
    <property type="entry name" value="Lactamase_B_4"/>
    <property type="match status" value="1"/>
</dbReference>
<comment type="caution">
    <text evidence="13">The sequence shown here is derived from an EMBL/GenBank/DDBJ whole genome shotgun (WGS) entry which is preliminary data.</text>
</comment>
<dbReference type="GO" id="GO:0046872">
    <property type="term" value="F:metal ion binding"/>
    <property type="evidence" value="ECO:0007669"/>
    <property type="project" value="UniProtKB-KW"/>
</dbReference>
<dbReference type="AlphaFoldDB" id="A0A2R6NGJ4"/>
<feature type="region of interest" description="Disordered" evidence="11">
    <location>
        <begin position="492"/>
        <end position="522"/>
    </location>
</feature>
<dbReference type="InterPro" id="IPR027794">
    <property type="entry name" value="tRNase_Z_dom"/>
</dbReference>
<dbReference type="CDD" id="cd07718">
    <property type="entry name" value="RNaseZ_ELAC1_ELAC2-C-term-like_MBL-fold"/>
    <property type="match status" value="1"/>
</dbReference>
<evidence type="ECO:0000256" key="11">
    <source>
        <dbReference type="SAM" id="MobiDB-lite"/>
    </source>
</evidence>
<evidence type="ECO:0000256" key="1">
    <source>
        <dbReference type="ARBA" id="ARBA00000402"/>
    </source>
</evidence>
<evidence type="ECO:0000313" key="14">
    <source>
        <dbReference type="Proteomes" id="UP000186601"/>
    </source>
</evidence>
<evidence type="ECO:0000256" key="5">
    <source>
        <dbReference type="ARBA" id="ARBA00022694"/>
    </source>
</evidence>
<dbReference type="InterPro" id="IPR036866">
    <property type="entry name" value="RibonucZ/Hydroxyglut_hydro"/>
</dbReference>
<evidence type="ECO:0000256" key="6">
    <source>
        <dbReference type="ARBA" id="ARBA00022722"/>
    </source>
</evidence>
<evidence type="ECO:0000259" key="12">
    <source>
        <dbReference type="Pfam" id="PF13691"/>
    </source>
</evidence>
<keyword evidence="9" id="KW-0378">Hydrolase</keyword>
<evidence type="ECO:0000256" key="10">
    <source>
        <dbReference type="ARBA" id="ARBA00022833"/>
    </source>
</evidence>
<keyword evidence="6" id="KW-0540">Nuclease</keyword>
<proteinExistence type="inferred from homology"/>